<dbReference type="InterPro" id="IPR036280">
    <property type="entry name" value="Multihaem_cyt_sf"/>
</dbReference>
<accession>A0A1Z5HPL5</accession>
<feature type="chain" id="PRO_5039598105" evidence="2">
    <location>
        <begin position="22"/>
        <end position="1262"/>
    </location>
</feature>
<evidence type="ECO:0000256" key="1">
    <source>
        <dbReference type="ARBA" id="ARBA00022729"/>
    </source>
</evidence>
<keyword evidence="5" id="KW-1185">Reference proteome</keyword>
<keyword evidence="1 2" id="KW-0732">Signal</keyword>
<dbReference type="SUPFAM" id="SSF48695">
    <property type="entry name" value="Multiheme cytochromes"/>
    <property type="match status" value="3"/>
</dbReference>
<dbReference type="PANTHER" id="PTHR35038">
    <property type="entry name" value="DISSIMILATORY SULFITE REDUCTASE SIRA"/>
    <property type="match status" value="1"/>
</dbReference>
<dbReference type="GO" id="GO:0016491">
    <property type="term" value="F:oxidoreductase activity"/>
    <property type="evidence" value="ECO:0007669"/>
    <property type="project" value="TreeGrafter"/>
</dbReference>
<reference evidence="5" key="1">
    <citation type="journal article" date="2017" name="Appl. Environ. Microbiol.">
        <title>Genomic analysis of Calderihabitans maritimus KKC1, a thermophilic hydrogenogenic carboxydotrophic bacterium isolated from marine sediment.</title>
        <authorList>
            <person name="Omae K."/>
            <person name="Yoneda Y."/>
            <person name="Fukuyama Y."/>
            <person name="Yoshida T."/>
            <person name="Sako Y."/>
        </authorList>
    </citation>
    <scope>NUCLEOTIDE SEQUENCE [LARGE SCALE GENOMIC DNA]</scope>
    <source>
        <strain evidence="5">KKC1</strain>
    </source>
</reference>
<dbReference type="RefSeq" id="WP_192868025.1">
    <property type="nucleotide sequence ID" value="NZ_BDGJ01000010.1"/>
</dbReference>
<dbReference type="AlphaFoldDB" id="A0A1Z5HPL5"/>
<name>A0A1Z5HPL5_9FIRM</name>
<feature type="signal peptide" evidence="2">
    <location>
        <begin position="1"/>
        <end position="21"/>
    </location>
</feature>
<dbReference type="Gene3D" id="1.10.1130.10">
    <property type="entry name" value="Flavocytochrome C3, Chain A"/>
    <property type="match status" value="2"/>
</dbReference>
<comment type="caution">
    <text evidence="4">The sequence shown here is derived from an EMBL/GenBank/DDBJ whole genome shotgun (WGS) entry which is preliminary data.</text>
</comment>
<proteinExistence type="predicted"/>
<feature type="domain" description="Doubled CXXCH motif" evidence="3">
    <location>
        <begin position="613"/>
        <end position="644"/>
    </location>
</feature>
<gene>
    <name evidence="4" type="ORF">KKC1_03920</name>
</gene>
<evidence type="ECO:0000313" key="4">
    <source>
        <dbReference type="EMBL" id="GAW91230.1"/>
    </source>
</evidence>
<dbReference type="PANTHER" id="PTHR35038:SF5">
    <property type="entry name" value="CYTOCHROME C-TYPE PROTEIN NRFB"/>
    <property type="match status" value="1"/>
</dbReference>
<organism evidence="4 5">
    <name type="scientific">Calderihabitans maritimus</name>
    <dbReference type="NCBI Taxonomy" id="1246530"/>
    <lineage>
        <taxon>Bacteria</taxon>
        <taxon>Bacillati</taxon>
        <taxon>Bacillota</taxon>
        <taxon>Clostridia</taxon>
        <taxon>Neomoorellales</taxon>
        <taxon>Calderihabitantaceae</taxon>
        <taxon>Calderihabitans</taxon>
    </lineage>
</organism>
<sequence length="1262" mass="136084">MKRLSLVLILSLAFIALFATAAWAEQAKYSAVDDQGNKVAGAVYERYYKATPKEFLPDGAAGYPYEIYLPNEENPANYRIHSNYTKDTDACASCHATHTAVGASLLQWYTVYETCMACHDGTVSTTYNVQDGRIGSTGANAFGGMFGSGDEAYLSNHNVTGAVQISAAPGGSVVGNKVTTDYGKVITQWAAEFGCQSCHSPHGQGGNARILHPDPNGVASARKPAGGFTYVGTLSDVDGTTTGIVKDGTSYKVYFNGKPALLIKGYPYGVTVYNDGSKTYGATVDNSNGYTVISGVNLSDNVADKVYGTPALQVKMDINNYLQANESVQHISGLNSFCGACHTDYNTENVVVDPTEGAPNGSGKVLNGTYSEAYRHQVGMEWHGTEPNMAFEENNRVTCLTCHLAHGTSQEYWVRTLDDEGYTAEMAVELSGSSALKRKPNMGTCETCHQKGEGNEGYLALAGMEGEYQQVDRTADVLFNQKDADYVGGAECAKCHQDHVSGFGDTAHSNVAISSTNFASNDLLFTAAKKAEYVDTNISCEACHGPGGNHVKVPSALNIYNPAYASAENATKVCQQCHESATAMLDADNVANEDLAQYNEFATSDHYTTGILSCSTCHSSHGLNFEGVQLKRAASTLCSECHDQVVDLDGYMPAIAGPSKVRTHAFQEDYPNHGIDNGPLGLHNFEYTDSSLCKDCHKDAEADLKNSVHYTMKTEIRPNTIFNLATDEPLTGYFGMFNRFCPLCGGNVAINWAGAIPFNSTVWGGDSDVWRKGGCSKCHVGGVTEVNGVDVADTTLDCLICHAKDYNAKKRYVEGTDFATGSDMRWVMGAENQVASVTATIGKPGGQYCLRCHEEPFYGKRGTSWESLEAQKAAWLGPDSTPWTADDDRSKFSPFLSDPDLTRADVHEEAGVECADCHKVRDHLIARGTMMTDLWANDLPDVAVDCEQCHNMGTVHNNAAGLTESQRDKLASNHNKVACQTCHIVGGGGMSGRDFSNAMPMPAFMDGTYQASVVEKAYLPGASGLYFWVQTMYGDANGDGNPIEHRYIEAVNDDMAQGEKQPLVYKWWNGTAYNNSQPIGSEFDGKIYPFKQVTAIAPYLEEYNTSDKLNPDKFPALPMVGGKLIKTGQPKDAIEAGLKKTLPTSGIIDRATDLNGDTTYYSQASYDLSNSADRDLLAVEMAAKWDALYGAGASKVGVGTWNADGYLDAGRTRMNMWLGVSHGITKTEALTCTDCHSSNPVIPLDDLFSADRAAELKTVDTN</sequence>
<dbReference type="InterPro" id="IPR010177">
    <property type="entry name" value="Paired_CXXCH_1"/>
</dbReference>
<dbReference type="EMBL" id="BDGJ01000010">
    <property type="protein sequence ID" value="GAW91230.1"/>
    <property type="molecule type" value="Genomic_DNA"/>
</dbReference>
<feature type="domain" description="Doubled CXXCH motif" evidence="3">
    <location>
        <begin position="88"/>
        <end position="121"/>
    </location>
</feature>
<dbReference type="Pfam" id="PF09699">
    <property type="entry name" value="Paired_CXXCH_1"/>
    <property type="match status" value="2"/>
</dbReference>
<evidence type="ECO:0000256" key="2">
    <source>
        <dbReference type="SAM" id="SignalP"/>
    </source>
</evidence>
<evidence type="ECO:0000259" key="3">
    <source>
        <dbReference type="Pfam" id="PF09699"/>
    </source>
</evidence>
<protein>
    <submittedName>
        <fullName evidence="4">Cytochrome c</fullName>
    </submittedName>
</protein>
<dbReference type="Proteomes" id="UP000197032">
    <property type="component" value="Unassembled WGS sequence"/>
</dbReference>
<evidence type="ECO:0000313" key="5">
    <source>
        <dbReference type="Proteomes" id="UP000197032"/>
    </source>
</evidence>
<dbReference type="InterPro" id="IPR051829">
    <property type="entry name" value="Multiheme_Cytochr_ET"/>
</dbReference>